<proteinExistence type="predicted"/>
<protein>
    <submittedName>
        <fullName evidence="1">Uncharacterized protein</fullName>
    </submittedName>
</protein>
<name>A0A7S1KP56_9EUKA</name>
<organism evidence="1">
    <name type="scientific">Percolomonas cosmopolitus</name>
    <dbReference type="NCBI Taxonomy" id="63605"/>
    <lineage>
        <taxon>Eukaryota</taxon>
        <taxon>Discoba</taxon>
        <taxon>Heterolobosea</taxon>
        <taxon>Tetramitia</taxon>
        <taxon>Eutetramitia</taxon>
        <taxon>Percolomonadidae</taxon>
        <taxon>Percolomonas</taxon>
    </lineage>
</organism>
<sequence>MYNSWIKGSLSWIVVPLILCCLLLPAFISSSLLLASTPSTQNPDSIPTHSLYFTFSYTESGSGVVHQDALSWYEFGTPCSFYLERENTTDLTVANLPLRIEYMQQFHFLVSEQDITDIFRVVVVCNGQTSVLAELANQAVFWEAGNHTVNLPLDLAFDAFRVEVHSNDSTLNQLDYRLFVDYGDLSMYLGLSKNGVFNTKLYPKALGGVVTVRVGQTFVVPVEVSQTLTTNETVVPVTIEATPVSIHFKSDDKRRHIFNHYTTGPMNDDHVLIRVTDPANKKYFFYTQIQSETVSLWMPPDVSYTIDFGLQGYDGTAHFFDAAQKTFTNTNPREIVFPVYKYFGRVAVKIDKDSTFNGAQMILNAEVKTASNQIISVRTHNFVYGYMIEEYGMLVPYGDAVVILKSSYSMNQVMGSAELNVEHRHQDVSMALTRTKLAVFAPRFGEMTFQRDSNPLTLLNIFYYDANNATIHSHTFYPREKGDPVKVTLPLGVHYYRYWPSGPLHTLNITEGYHNEFLIDEDISSEVALVSGNFHFDQHGSESVFMSCVNMDPQTAQWGTNLIPISPLHPHDETPNVNFQIMLPKGIAECSLMEIYRTDPLEFDAGEIVVLEADDFEQAKI</sequence>
<dbReference type="AlphaFoldDB" id="A0A7S1KP56"/>
<dbReference type="EMBL" id="HBGD01003897">
    <property type="protein sequence ID" value="CAD9079959.1"/>
    <property type="molecule type" value="Transcribed_RNA"/>
</dbReference>
<reference evidence="1" key="1">
    <citation type="submission" date="2021-01" db="EMBL/GenBank/DDBJ databases">
        <authorList>
            <person name="Corre E."/>
            <person name="Pelletier E."/>
            <person name="Niang G."/>
            <person name="Scheremetjew M."/>
            <person name="Finn R."/>
            <person name="Kale V."/>
            <person name="Holt S."/>
            <person name="Cochrane G."/>
            <person name="Meng A."/>
            <person name="Brown T."/>
            <person name="Cohen L."/>
        </authorList>
    </citation>
    <scope>NUCLEOTIDE SEQUENCE</scope>
    <source>
        <strain evidence="1">WS</strain>
    </source>
</reference>
<evidence type="ECO:0000313" key="1">
    <source>
        <dbReference type="EMBL" id="CAD9079959.1"/>
    </source>
</evidence>
<accession>A0A7S1KP56</accession>
<gene>
    <name evidence="1" type="ORF">PCOS0759_LOCUS3199</name>
</gene>